<comment type="catalytic activity">
    <reaction evidence="1">
        <text>Release of an N-terminal amino acid, Xaa-|-Yaa- from a peptide, amide or arylamide. Xaa is preferably Ala, but may be most amino acids including Pro (slow action). When a terminal hydrophobic residue is followed by a prolyl residue, the two may be released as an intact Xaa-Pro dipeptide.</text>
        <dbReference type="EC" id="3.4.11.2"/>
    </reaction>
</comment>
<evidence type="ECO:0000256" key="8">
    <source>
        <dbReference type="ARBA" id="ARBA00023049"/>
    </source>
</evidence>
<dbReference type="Pfam" id="PF17900">
    <property type="entry name" value="Peptidase_M1_N"/>
    <property type="match status" value="1"/>
</dbReference>
<keyword evidence="5 9" id="KW-0479">Metal-binding</keyword>
<dbReference type="Pfam" id="PF01433">
    <property type="entry name" value="Peptidase_M1"/>
    <property type="match status" value="1"/>
</dbReference>
<evidence type="ECO:0000259" key="12">
    <source>
        <dbReference type="Pfam" id="PF11838"/>
    </source>
</evidence>
<keyword evidence="6 9" id="KW-0378">Hydrolase</keyword>
<dbReference type="Gene3D" id="1.25.50.20">
    <property type="match status" value="1"/>
</dbReference>
<evidence type="ECO:0000259" key="11">
    <source>
        <dbReference type="Pfam" id="PF01433"/>
    </source>
</evidence>
<dbReference type="InterPro" id="IPR024571">
    <property type="entry name" value="ERAP1-like_C_dom"/>
</dbReference>
<evidence type="ECO:0000256" key="6">
    <source>
        <dbReference type="ARBA" id="ARBA00022801"/>
    </source>
</evidence>
<dbReference type="InterPro" id="IPR045357">
    <property type="entry name" value="Aminopeptidase_N-like_N"/>
</dbReference>
<keyword evidence="4 9" id="KW-0645">Protease</keyword>
<dbReference type="EC" id="3.4.11.-" evidence="9"/>
<name>A0ABQ5V7E8_9PROT</name>
<comment type="similarity">
    <text evidence="2 9">Belongs to the peptidase M1 family.</text>
</comment>
<dbReference type="SUPFAM" id="SSF63737">
    <property type="entry name" value="Leukotriene A4 hydrolase N-terminal domain"/>
    <property type="match status" value="1"/>
</dbReference>
<gene>
    <name evidence="14" type="primary">pepN_1</name>
    <name evidence="14" type="ORF">GCM10007853_05230</name>
</gene>
<dbReference type="InterPro" id="IPR034016">
    <property type="entry name" value="M1_APN-typ"/>
</dbReference>
<dbReference type="PROSITE" id="PS51257">
    <property type="entry name" value="PROKAR_LIPOPROTEIN"/>
    <property type="match status" value="1"/>
</dbReference>
<keyword evidence="8 9" id="KW-0482">Metalloprotease</keyword>
<reference evidence="14" key="1">
    <citation type="journal article" date="2014" name="Int. J. Syst. Evol. Microbiol.">
        <title>Complete genome of a new Firmicutes species belonging to the dominant human colonic microbiota ('Ruminococcus bicirculans') reveals two chromosomes and a selective capacity to utilize plant glucans.</title>
        <authorList>
            <consortium name="NISC Comparative Sequencing Program"/>
            <person name="Wegmann U."/>
            <person name="Louis P."/>
            <person name="Goesmann A."/>
            <person name="Henrissat B."/>
            <person name="Duncan S.H."/>
            <person name="Flint H.J."/>
        </authorList>
    </citation>
    <scope>NUCLEOTIDE SEQUENCE</scope>
    <source>
        <strain evidence="14">NBRC 108219</strain>
    </source>
</reference>
<evidence type="ECO:0000259" key="13">
    <source>
        <dbReference type="Pfam" id="PF17900"/>
    </source>
</evidence>
<dbReference type="Pfam" id="PF11838">
    <property type="entry name" value="ERAP1_C"/>
    <property type="match status" value="1"/>
</dbReference>
<organism evidence="14 15">
    <name type="scientific">Algimonas ampicilliniresistens</name>
    <dbReference type="NCBI Taxonomy" id="1298735"/>
    <lineage>
        <taxon>Bacteria</taxon>
        <taxon>Pseudomonadati</taxon>
        <taxon>Pseudomonadota</taxon>
        <taxon>Alphaproteobacteria</taxon>
        <taxon>Maricaulales</taxon>
        <taxon>Robiginitomaculaceae</taxon>
        <taxon>Algimonas</taxon>
    </lineage>
</organism>
<evidence type="ECO:0000256" key="7">
    <source>
        <dbReference type="ARBA" id="ARBA00022833"/>
    </source>
</evidence>
<feature type="domain" description="Peptidase M1 membrane alanine aminopeptidase" evidence="11">
    <location>
        <begin position="281"/>
        <end position="494"/>
    </location>
</feature>
<dbReference type="PANTHER" id="PTHR11533">
    <property type="entry name" value="PROTEASE M1 ZINC METALLOPROTEASE"/>
    <property type="match status" value="1"/>
</dbReference>
<dbReference type="CDD" id="cd09601">
    <property type="entry name" value="M1_APN-Q_like"/>
    <property type="match status" value="1"/>
</dbReference>
<keyword evidence="10" id="KW-0732">Signal</keyword>
<feature type="signal peptide" evidence="10">
    <location>
        <begin position="1"/>
        <end position="22"/>
    </location>
</feature>
<evidence type="ECO:0000256" key="4">
    <source>
        <dbReference type="ARBA" id="ARBA00022670"/>
    </source>
</evidence>
<protein>
    <recommendedName>
        <fullName evidence="9">Aminopeptidase</fullName>
        <ecNumber evidence="9">3.4.11.-</ecNumber>
    </recommendedName>
</protein>
<evidence type="ECO:0000256" key="5">
    <source>
        <dbReference type="ARBA" id="ARBA00022723"/>
    </source>
</evidence>
<dbReference type="EMBL" id="BSNK01000001">
    <property type="protein sequence ID" value="GLQ22649.1"/>
    <property type="molecule type" value="Genomic_DNA"/>
</dbReference>
<dbReference type="InterPro" id="IPR001930">
    <property type="entry name" value="Peptidase_M1"/>
</dbReference>
<feature type="domain" description="ERAP1-like C-terminal" evidence="12">
    <location>
        <begin position="578"/>
        <end position="894"/>
    </location>
</feature>
<dbReference type="InterPro" id="IPR042097">
    <property type="entry name" value="Aminopeptidase_N-like_N_sf"/>
</dbReference>
<evidence type="ECO:0000256" key="9">
    <source>
        <dbReference type="RuleBase" id="RU364040"/>
    </source>
</evidence>
<dbReference type="Gene3D" id="1.10.390.10">
    <property type="entry name" value="Neutral Protease Domain 2"/>
    <property type="match status" value="1"/>
</dbReference>
<dbReference type="Gene3D" id="2.60.40.1730">
    <property type="entry name" value="tricorn interacting facor f3 domain"/>
    <property type="match status" value="1"/>
</dbReference>
<dbReference type="GO" id="GO:0004177">
    <property type="term" value="F:aminopeptidase activity"/>
    <property type="evidence" value="ECO:0007669"/>
    <property type="project" value="UniProtKB-KW"/>
</dbReference>
<keyword evidence="3 9" id="KW-0031">Aminopeptidase</keyword>
<comment type="cofactor">
    <cofactor evidence="9">
        <name>Zn(2+)</name>
        <dbReference type="ChEBI" id="CHEBI:29105"/>
    </cofactor>
    <text evidence="9">Binds 1 zinc ion per subunit.</text>
</comment>
<evidence type="ECO:0000313" key="14">
    <source>
        <dbReference type="EMBL" id="GLQ22649.1"/>
    </source>
</evidence>
<dbReference type="PRINTS" id="PR00756">
    <property type="entry name" value="ALADIPTASE"/>
</dbReference>
<dbReference type="PANTHER" id="PTHR11533:SF174">
    <property type="entry name" value="PUROMYCIN-SENSITIVE AMINOPEPTIDASE-RELATED"/>
    <property type="match status" value="1"/>
</dbReference>
<dbReference type="RefSeq" id="WP_284387203.1">
    <property type="nucleotide sequence ID" value="NZ_BSNK01000001.1"/>
</dbReference>
<dbReference type="InterPro" id="IPR050344">
    <property type="entry name" value="Peptidase_M1_aminopeptidases"/>
</dbReference>
<evidence type="ECO:0000256" key="3">
    <source>
        <dbReference type="ARBA" id="ARBA00022438"/>
    </source>
</evidence>
<dbReference type="Proteomes" id="UP001161391">
    <property type="component" value="Unassembled WGS sequence"/>
</dbReference>
<keyword evidence="15" id="KW-1185">Reference proteome</keyword>
<feature type="domain" description="Aminopeptidase N-like N-terminal" evidence="13">
    <location>
        <begin position="59"/>
        <end position="239"/>
    </location>
</feature>
<proteinExistence type="inferred from homology"/>
<feature type="chain" id="PRO_5046817288" description="Aminopeptidase" evidence="10">
    <location>
        <begin position="23"/>
        <end position="913"/>
    </location>
</feature>
<evidence type="ECO:0000256" key="1">
    <source>
        <dbReference type="ARBA" id="ARBA00000098"/>
    </source>
</evidence>
<dbReference type="SUPFAM" id="SSF55486">
    <property type="entry name" value="Metalloproteases ('zincins'), catalytic domain"/>
    <property type="match status" value="1"/>
</dbReference>
<evidence type="ECO:0000313" key="15">
    <source>
        <dbReference type="Proteomes" id="UP001161391"/>
    </source>
</evidence>
<sequence length="913" mass="99654">MKHALLLAAATLTLTACNPATDSDPVNETTPNIVEAVETIANVSRDVIPHAQLPETVTPLEYRIDLEIDPHADGMSGQVDIDTMINAVTSGFWMHAKEMTVSAASIEIGGETFPLSFDAVPEADAPSGLAWLEAGTMLPAGNGVIRISFETPFNQNLNSAYKVVRGDDAYIVTQMEPMAAREAFPSFDEPKYKQPFTLSITAPEGNVVVSNTTKSSETPMEGGLIKHQFAQTRPLPTYLIAFAVGPYDVVDYGDIPPNDVRTRPLALRGLAARGEGKRLAYALDNTDGLLSALEGYFGREYPYEKLDLIAAPDYAFGAMENPGLIVYREFLLLLDEDAPLAQKRAYARVHSHELAHQWFGNLVTPVWWEDIWLNEAFATWMGNKGLTLWQSDGNFENVTLNASLDAMNIDTLSTTRKVREPLERSEKVMDQFDGITYRKGGGVLDMFESYVGKDAFQTGVQLHMDRYADDVASADDFFQSIADGSDNPKVVAAMKSFVDQPGLPLVTAKLTCERKGNTTLSLSQSRYAPLGSKVEQGQSWQIPVCANFIKDGEVTKQCNLMIDRSGALKAPIDCADAVMPNADGAGYYRFTMNGEAWGKLMANLEHLSTKEALSAQDSLVAAFRAGEVDGETYLSGMRAFAQHPDYDVASGSTKLLNFIYEELPDVRPGLAQHIGDTYGDRYRRIRGEDSIEGDLLAPTLGDLLATKGNDADAKNYLLRQGTLYLGLGVLEQDEEKRANVPTNILRSAFSETIRRVPAAAFEPLIELAADGSPLEKTAALNALTKTPDGDQAQRLLALALADDSPFTGRQSGTIVAGLLGNERHEAMAWDWYKTNFDDYVARKVPDVRLGGTPSAANGFCSTEERDDVESFYLSKADIIPGYERSLMQAIERIELCAALKAEQGPSLNAALSD</sequence>
<comment type="caution">
    <text evidence="14">The sequence shown here is derived from an EMBL/GenBank/DDBJ whole genome shotgun (WGS) entry which is preliminary data.</text>
</comment>
<reference evidence="14" key="2">
    <citation type="submission" date="2023-01" db="EMBL/GenBank/DDBJ databases">
        <title>Draft genome sequence of Algimonas ampicilliniresistens strain NBRC 108219.</title>
        <authorList>
            <person name="Sun Q."/>
            <person name="Mori K."/>
        </authorList>
    </citation>
    <scope>NUCLEOTIDE SEQUENCE</scope>
    <source>
        <strain evidence="14">NBRC 108219</strain>
    </source>
</reference>
<dbReference type="InterPro" id="IPR014782">
    <property type="entry name" value="Peptidase_M1_dom"/>
</dbReference>
<keyword evidence="7 9" id="KW-0862">Zinc</keyword>
<evidence type="ECO:0000256" key="10">
    <source>
        <dbReference type="SAM" id="SignalP"/>
    </source>
</evidence>
<accession>A0ABQ5V7E8</accession>
<evidence type="ECO:0000256" key="2">
    <source>
        <dbReference type="ARBA" id="ARBA00010136"/>
    </source>
</evidence>
<dbReference type="InterPro" id="IPR027268">
    <property type="entry name" value="Peptidase_M4/M1_CTD_sf"/>
</dbReference>